<dbReference type="PANTHER" id="PTHR21551">
    <property type="entry name" value="TOPOISOMERASE II-ASSOCIATED PROTEIN PAT1"/>
    <property type="match status" value="1"/>
</dbReference>
<keyword evidence="6" id="KW-0539">Nucleus</keyword>
<dbReference type="PANTHER" id="PTHR21551:SF0">
    <property type="entry name" value="PROTEIN ASSOCIATED WITH TOPO II RELATED-1, ISOFORM A"/>
    <property type="match status" value="1"/>
</dbReference>
<dbReference type="Proteomes" id="UP000695022">
    <property type="component" value="Unplaced"/>
</dbReference>
<keyword evidence="5" id="KW-0694">RNA-binding</keyword>
<evidence type="ECO:0000256" key="5">
    <source>
        <dbReference type="ARBA" id="ARBA00022884"/>
    </source>
</evidence>
<feature type="region of interest" description="Disordered" evidence="7">
    <location>
        <begin position="1"/>
        <end position="21"/>
    </location>
</feature>
<dbReference type="Pfam" id="PF09770">
    <property type="entry name" value="PAT1"/>
    <property type="match status" value="1"/>
</dbReference>
<evidence type="ECO:0000256" key="7">
    <source>
        <dbReference type="SAM" id="MobiDB-lite"/>
    </source>
</evidence>
<evidence type="ECO:0000313" key="9">
    <source>
        <dbReference type="Proteomes" id="UP000695022"/>
    </source>
</evidence>
<comment type="subcellular location">
    <subcellularLocation>
        <location evidence="2">Cytoplasm</location>
        <location evidence="2">P-body</location>
    </subcellularLocation>
    <subcellularLocation>
        <location evidence="1">Nucleus</location>
    </subcellularLocation>
</comment>
<evidence type="ECO:0000313" key="10">
    <source>
        <dbReference type="RefSeq" id="XP_014673274.1"/>
    </source>
</evidence>
<dbReference type="RefSeq" id="XP_014673274.1">
    <property type="nucleotide sequence ID" value="XM_014817788.1"/>
</dbReference>
<reference evidence="10" key="1">
    <citation type="submission" date="2025-08" db="UniProtKB">
        <authorList>
            <consortium name="RefSeq"/>
        </authorList>
    </citation>
    <scope>IDENTIFICATION</scope>
</reference>
<evidence type="ECO:0000256" key="1">
    <source>
        <dbReference type="ARBA" id="ARBA00004123"/>
    </source>
</evidence>
<dbReference type="InterPro" id="IPR019167">
    <property type="entry name" value="PAT1_dom"/>
</dbReference>
<proteinExistence type="inferred from homology"/>
<comment type="similarity">
    <text evidence="3">Belongs to the PAT1 family.</text>
</comment>
<protein>
    <submittedName>
        <fullName evidence="10">Protein PAT1 homolog 1-like</fullName>
    </submittedName>
</protein>
<organism evidence="9 10">
    <name type="scientific">Priapulus caudatus</name>
    <name type="common">Priapulid worm</name>
    <dbReference type="NCBI Taxonomy" id="37621"/>
    <lineage>
        <taxon>Eukaryota</taxon>
        <taxon>Metazoa</taxon>
        <taxon>Ecdysozoa</taxon>
        <taxon>Scalidophora</taxon>
        <taxon>Priapulida</taxon>
        <taxon>Priapulimorpha</taxon>
        <taxon>Priapulimorphida</taxon>
        <taxon>Priapulidae</taxon>
        <taxon>Priapulus</taxon>
    </lineage>
</organism>
<accession>A0ABM1EM53</accession>
<evidence type="ECO:0000256" key="3">
    <source>
        <dbReference type="ARBA" id="ARBA00009138"/>
    </source>
</evidence>
<name>A0ABM1EM53_PRICU</name>
<gene>
    <name evidence="10" type="primary">LOC106813606</name>
</gene>
<sequence length="865" mass="95367">MTESFFSFASDLPPAGDHVDLELNGGYEEEIDQLNDETFGAEVDEAEWDHDDHKKLAELTEHEKSNEGDIIGLPKKVSRTEEEELEQNISQIVEDDQDGLDDPAILNVSGSIPIPKKVQQNLEQIFNCPTSPQGLLDAEQLVSPGRANIWGSPARDARVVCGGGGGGSRSLEDNPLRAVLTRLQTTGKPSSSFGGQSAPAPFNDPSVITVGGPVSQPPQQPYPPAPPHLTHALPPTYAKTVQELESELLQRSGMRGGKTVEELEREMMAHPGGDVVHCHRGMQNVGSSRMPMMGPPPGLPLTPQMAGVMPRRRGVSPPLGLGMNPNTPHIVSLGAIPPTTLQSLSNRLPYTPVGSQFSAPAGRTSPHEVFMSGGRGMPMPGAGRMSPPGMLPFPGISPHGQPRIPVPLPYSDPTHLRRMPPGNYNQGPGMCHPSVNRGFPPGRGYAPNRVAFNQFQLDRNFNRQGQYGHNRRWAGDRDDHWERDNGFGDQEDEYACLMTQREKDWIVKIQMMQLHTNNPYLDDFYYMNYSIKEELKRKAKQKGASGVSKDDAKLIMPIVLHTENRSYRPAQFEGSLGKVSVSSVNNPRQMIDIGLNSEEAGKAEVGAGYENSKQEFRRSRQLLIDIEKTYTVLLEIDDIEKQVPNMPEAVSELMHERRQEKIERAYKQLHIEGSNLDYLTQVMCVRKGKRLVGRVLSLLHHAEACSVLLAVVRNLPLIAKRDQQDEVLIELLDSTLQAISQFSFEMLVELSKVLMGTDAQEKSPLIAAIHTKFGASLLAASFTRAEELYTNNSLGVDSSRAQDDWSQFVLKLVVVVESVSELSTAKPLSACDTLTQHLQRVGIDSKHGDRLASWLQVAPSITPEE</sequence>
<dbReference type="InterPro" id="IPR039900">
    <property type="entry name" value="Pat1-like"/>
</dbReference>
<keyword evidence="4" id="KW-0963">Cytoplasm</keyword>
<dbReference type="GeneID" id="106813606"/>
<feature type="domain" description="mRNA decay factor PAT1" evidence="8">
    <location>
        <begin position="572"/>
        <end position="807"/>
    </location>
</feature>
<evidence type="ECO:0000256" key="4">
    <source>
        <dbReference type="ARBA" id="ARBA00022490"/>
    </source>
</evidence>
<evidence type="ECO:0000256" key="6">
    <source>
        <dbReference type="ARBA" id="ARBA00023242"/>
    </source>
</evidence>
<evidence type="ECO:0000259" key="8">
    <source>
        <dbReference type="Pfam" id="PF09770"/>
    </source>
</evidence>
<keyword evidence="9" id="KW-1185">Reference proteome</keyword>
<evidence type="ECO:0000256" key="2">
    <source>
        <dbReference type="ARBA" id="ARBA00004201"/>
    </source>
</evidence>